<gene>
    <name evidence="1" type="ORF">PAP18089_01420</name>
</gene>
<dbReference type="Proteomes" id="UP000364291">
    <property type="component" value="Unassembled WGS sequence"/>
</dbReference>
<sequence>MTRTPKTRTLYSVRYYRTGHVIGTAIGHKARLVPLRIARRIARRLRRSGLEVQLASMVVRLTPAQAEHLARRYG</sequence>
<dbReference type="RefSeq" id="WP_071069068.1">
    <property type="nucleotide sequence ID" value="NZ_CABPSX010000002.1"/>
</dbReference>
<organism evidence="1 2">
    <name type="scientific">Pandoraea apista</name>
    <dbReference type="NCBI Taxonomy" id="93218"/>
    <lineage>
        <taxon>Bacteria</taxon>
        <taxon>Pseudomonadati</taxon>
        <taxon>Pseudomonadota</taxon>
        <taxon>Betaproteobacteria</taxon>
        <taxon>Burkholderiales</taxon>
        <taxon>Burkholderiaceae</taxon>
        <taxon>Pandoraea</taxon>
    </lineage>
</organism>
<proteinExistence type="predicted"/>
<dbReference type="EMBL" id="CABPSX010000002">
    <property type="protein sequence ID" value="VVG70460.1"/>
    <property type="molecule type" value="Genomic_DNA"/>
</dbReference>
<dbReference type="OrthoDB" id="9134713at2"/>
<accession>A0A5E5P299</accession>
<dbReference type="AlphaFoldDB" id="A0A5E5P299"/>
<reference evidence="1 2" key="1">
    <citation type="submission" date="2019-08" db="EMBL/GenBank/DDBJ databases">
        <authorList>
            <person name="Peeters C."/>
        </authorList>
    </citation>
    <scope>NUCLEOTIDE SEQUENCE [LARGE SCALE GENOMIC DNA]</scope>
    <source>
        <strain evidence="1 2">LMG 18089</strain>
    </source>
</reference>
<evidence type="ECO:0000313" key="1">
    <source>
        <dbReference type="EMBL" id="VVG70460.1"/>
    </source>
</evidence>
<protein>
    <submittedName>
        <fullName evidence="1">Uncharacterized protein</fullName>
    </submittedName>
</protein>
<name>A0A5E5P299_9BURK</name>
<evidence type="ECO:0000313" key="2">
    <source>
        <dbReference type="Proteomes" id="UP000364291"/>
    </source>
</evidence>